<feature type="region of interest" description="Disordered" evidence="1">
    <location>
        <begin position="26"/>
        <end position="85"/>
    </location>
</feature>
<proteinExistence type="predicted"/>
<evidence type="ECO:0000313" key="2">
    <source>
        <dbReference type="EMBL" id="KAJ1209072.1"/>
    </source>
</evidence>
<dbReference type="Proteomes" id="UP001066276">
    <property type="component" value="Chromosome 1_2"/>
</dbReference>
<keyword evidence="3" id="KW-1185">Reference proteome</keyword>
<protein>
    <submittedName>
        <fullName evidence="2">Uncharacterized protein</fullName>
    </submittedName>
</protein>
<reference evidence="2" key="1">
    <citation type="journal article" date="2022" name="bioRxiv">
        <title>Sequencing and chromosome-scale assembly of the giantPleurodeles waltlgenome.</title>
        <authorList>
            <person name="Brown T."/>
            <person name="Elewa A."/>
            <person name="Iarovenko S."/>
            <person name="Subramanian E."/>
            <person name="Araus A.J."/>
            <person name="Petzold A."/>
            <person name="Susuki M."/>
            <person name="Suzuki K.-i.T."/>
            <person name="Hayashi T."/>
            <person name="Toyoda A."/>
            <person name="Oliveira C."/>
            <person name="Osipova E."/>
            <person name="Leigh N.D."/>
            <person name="Simon A."/>
            <person name="Yun M.H."/>
        </authorList>
    </citation>
    <scope>NUCLEOTIDE SEQUENCE</scope>
    <source>
        <strain evidence="2">20211129_DDA</strain>
        <tissue evidence="2">Liver</tissue>
    </source>
</reference>
<organism evidence="2 3">
    <name type="scientific">Pleurodeles waltl</name>
    <name type="common">Iberian ribbed newt</name>
    <dbReference type="NCBI Taxonomy" id="8319"/>
    <lineage>
        <taxon>Eukaryota</taxon>
        <taxon>Metazoa</taxon>
        <taxon>Chordata</taxon>
        <taxon>Craniata</taxon>
        <taxon>Vertebrata</taxon>
        <taxon>Euteleostomi</taxon>
        <taxon>Amphibia</taxon>
        <taxon>Batrachia</taxon>
        <taxon>Caudata</taxon>
        <taxon>Salamandroidea</taxon>
        <taxon>Salamandridae</taxon>
        <taxon>Pleurodelinae</taxon>
        <taxon>Pleurodeles</taxon>
    </lineage>
</organism>
<feature type="non-terminal residue" evidence="2">
    <location>
        <position position="85"/>
    </location>
</feature>
<name>A0AAV7W901_PLEWA</name>
<feature type="non-terminal residue" evidence="2">
    <location>
        <position position="1"/>
    </location>
</feature>
<evidence type="ECO:0000313" key="3">
    <source>
        <dbReference type="Proteomes" id="UP001066276"/>
    </source>
</evidence>
<comment type="caution">
    <text evidence="2">The sequence shown here is derived from an EMBL/GenBank/DDBJ whole genome shotgun (WGS) entry which is preliminary data.</text>
</comment>
<sequence length="85" mass="9380">PARKPRGFLPLLCKKPDIENDMIINNRQSRLGQSPVPAQSHDPKRLPSIKSTIDEKTVHNVVSTKVPSSVDETKEHGSTSHTSTL</sequence>
<gene>
    <name evidence="2" type="ORF">NDU88_004451</name>
</gene>
<dbReference type="AlphaFoldDB" id="A0AAV7W901"/>
<dbReference type="EMBL" id="JANPWB010000002">
    <property type="protein sequence ID" value="KAJ1209072.1"/>
    <property type="molecule type" value="Genomic_DNA"/>
</dbReference>
<accession>A0AAV7W901</accession>
<evidence type="ECO:0000256" key="1">
    <source>
        <dbReference type="SAM" id="MobiDB-lite"/>
    </source>
</evidence>